<dbReference type="AlphaFoldDB" id="A0A452H8L7"/>
<reference evidence="1" key="3">
    <citation type="submission" date="2025-09" db="UniProtKB">
        <authorList>
            <consortium name="Ensembl"/>
        </authorList>
    </citation>
    <scope>IDENTIFICATION</scope>
</reference>
<dbReference type="Proteomes" id="UP000291020">
    <property type="component" value="Unassembled WGS sequence"/>
</dbReference>
<protein>
    <submittedName>
        <fullName evidence="1">Uncharacterized protein</fullName>
    </submittedName>
</protein>
<name>A0A452H8L7_9SAUR</name>
<accession>A0A452H8L7</accession>
<keyword evidence="2" id="KW-1185">Reference proteome</keyword>
<dbReference type="Ensembl" id="ENSGAGT00000012678.1">
    <property type="protein sequence ID" value="ENSGAGP00000011071.1"/>
    <property type="gene ID" value="ENSGAGG00000008571.1"/>
</dbReference>
<proteinExistence type="predicted"/>
<evidence type="ECO:0000313" key="1">
    <source>
        <dbReference type="Ensembl" id="ENSGAGP00000011071.1"/>
    </source>
</evidence>
<organism evidence="1 2">
    <name type="scientific">Gopherus agassizii</name>
    <name type="common">Agassiz's desert tortoise</name>
    <dbReference type="NCBI Taxonomy" id="38772"/>
    <lineage>
        <taxon>Eukaryota</taxon>
        <taxon>Metazoa</taxon>
        <taxon>Chordata</taxon>
        <taxon>Craniata</taxon>
        <taxon>Vertebrata</taxon>
        <taxon>Euteleostomi</taxon>
        <taxon>Archelosauria</taxon>
        <taxon>Testudinata</taxon>
        <taxon>Testudines</taxon>
        <taxon>Cryptodira</taxon>
        <taxon>Durocryptodira</taxon>
        <taxon>Testudinoidea</taxon>
        <taxon>Testudinidae</taxon>
        <taxon>Gopherus</taxon>
    </lineage>
</organism>
<reference evidence="1" key="2">
    <citation type="submission" date="2025-08" db="UniProtKB">
        <authorList>
            <consortium name="Ensembl"/>
        </authorList>
    </citation>
    <scope>IDENTIFICATION</scope>
</reference>
<reference evidence="2" key="1">
    <citation type="journal article" date="2017" name="PLoS ONE">
        <title>The Agassiz's desert tortoise genome provides a resource for the conservation of a threatened species.</title>
        <authorList>
            <person name="Tollis M."/>
            <person name="DeNardo D.F."/>
            <person name="Cornelius J.A."/>
            <person name="Dolby G.A."/>
            <person name="Edwards T."/>
            <person name="Henen B.T."/>
            <person name="Karl A.E."/>
            <person name="Murphy R.W."/>
            <person name="Kusumi K."/>
        </authorList>
    </citation>
    <scope>NUCLEOTIDE SEQUENCE [LARGE SCALE GENOMIC DNA]</scope>
</reference>
<evidence type="ECO:0000313" key="2">
    <source>
        <dbReference type="Proteomes" id="UP000291020"/>
    </source>
</evidence>
<sequence>MLGCCFGKGRTDSGNSLNMGLEDKQNFGIVPMCYINYHHGDWSSLLPHTESMYSNVEQGHSPFFSKLWVPLSILHRTTPTHLQPSSLTLGATDPFDPR</sequence>